<evidence type="ECO:0000256" key="4">
    <source>
        <dbReference type="ARBA" id="ARBA00022679"/>
    </source>
</evidence>
<dbReference type="PANTHER" id="PTHR30606:SF10">
    <property type="entry name" value="PHOSPHATIDYLINOSITOL MANNOSIDE ACYLTRANSFERASE"/>
    <property type="match status" value="1"/>
</dbReference>
<reference evidence="7 8" key="1">
    <citation type="submission" date="2024-09" db="EMBL/GenBank/DDBJ databases">
        <authorList>
            <person name="D'Angelo T."/>
        </authorList>
    </citation>
    <scope>NUCLEOTIDE SEQUENCE [LARGE SCALE GENOMIC DNA]</scope>
    <source>
        <strain evidence="7">SAG AM-311-F02</strain>
    </source>
</reference>
<name>A0ABV6YNB1_UNCEI</name>
<keyword evidence="5" id="KW-0472">Membrane</keyword>
<dbReference type="InterPro" id="IPR004960">
    <property type="entry name" value="LipA_acyltrans"/>
</dbReference>
<keyword evidence="4" id="KW-0808">Transferase</keyword>
<protein>
    <submittedName>
        <fullName evidence="7">Lysophospholipid acyltransferase family protein</fullName>
    </submittedName>
</protein>
<evidence type="ECO:0000256" key="1">
    <source>
        <dbReference type="ARBA" id="ARBA00004533"/>
    </source>
</evidence>
<keyword evidence="6 7" id="KW-0012">Acyltransferase</keyword>
<sequence>MLARLAAKLLPLKVSYWIADRVADLWYAASPGTVQNLRHNLSKVPGVPPSGVALGRLSRRIMRNFARMVTEFMYFPKFNLENISGLVDIESFRKLIPAVGGDSVIFITGHIGNWELGAAMASMLGLDLHVVVYDHPDPRVARLFRERRQGKGLKVMSVREAARGVPKALSTSSVGIVGDRDFTGQGMQATYFGTEVIVPGAYAGLALARKKRIVPGFCMKQADGRYKLILQDPPSIAMEEGIRPEEIVRACLKIFEKSVEKYPGQWYFFDRLGS</sequence>
<evidence type="ECO:0000256" key="2">
    <source>
        <dbReference type="ARBA" id="ARBA00022475"/>
    </source>
</evidence>
<evidence type="ECO:0000256" key="6">
    <source>
        <dbReference type="ARBA" id="ARBA00023315"/>
    </source>
</evidence>
<dbReference type="Pfam" id="PF03279">
    <property type="entry name" value="Lip_A_acyltrans"/>
    <property type="match status" value="1"/>
</dbReference>
<comment type="caution">
    <text evidence="7">The sequence shown here is derived from an EMBL/GenBank/DDBJ whole genome shotgun (WGS) entry which is preliminary data.</text>
</comment>
<evidence type="ECO:0000313" key="7">
    <source>
        <dbReference type="EMBL" id="MFC1799553.1"/>
    </source>
</evidence>
<evidence type="ECO:0000313" key="8">
    <source>
        <dbReference type="Proteomes" id="UP001594288"/>
    </source>
</evidence>
<keyword evidence="2" id="KW-1003">Cell membrane</keyword>
<proteinExistence type="predicted"/>
<dbReference type="GO" id="GO:0016746">
    <property type="term" value="F:acyltransferase activity"/>
    <property type="evidence" value="ECO:0007669"/>
    <property type="project" value="UniProtKB-KW"/>
</dbReference>
<organism evidence="7 8">
    <name type="scientific">Eiseniibacteriota bacterium</name>
    <dbReference type="NCBI Taxonomy" id="2212470"/>
    <lineage>
        <taxon>Bacteria</taxon>
        <taxon>Candidatus Eiseniibacteriota</taxon>
    </lineage>
</organism>
<accession>A0ABV6YNB1</accession>
<keyword evidence="3" id="KW-0997">Cell inner membrane</keyword>
<evidence type="ECO:0000256" key="5">
    <source>
        <dbReference type="ARBA" id="ARBA00023136"/>
    </source>
</evidence>
<keyword evidence="8" id="KW-1185">Reference proteome</keyword>
<gene>
    <name evidence="7" type="ORF">ACFL2Z_01400</name>
</gene>
<dbReference type="Proteomes" id="UP001594288">
    <property type="component" value="Unassembled WGS sequence"/>
</dbReference>
<evidence type="ECO:0000256" key="3">
    <source>
        <dbReference type="ARBA" id="ARBA00022519"/>
    </source>
</evidence>
<dbReference type="PANTHER" id="PTHR30606">
    <property type="entry name" value="LIPID A BIOSYNTHESIS LAUROYL ACYLTRANSFERASE"/>
    <property type="match status" value="1"/>
</dbReference>
<dbReference type="CDD" id="cd07984">
    <property type="entry name" value="LPLAT_LABLAT-like"/>
    <property type="match status" value="1"/>
</dbReference>
<dbReference type="EMBL" id="JBHPEI010000012">
    <property type="protein sequence ID" value="MFC1799553.1"/>
    <property type="molecule type" value="Genomic_DNA"/>
</dbReference>
<comment type="subcellular location">
    <subcellularLocation>
        <location evidence="1">Cell inner membrane</location>
    </subcellularLocation>
</comment>